<keyword evidence="1" id="KW-1133">Transmembrane helix</keyword>
<feature type="transmembrane region" description="Helical" evidence="1">
    <location>
        <begin position="109"/>
        <end position="129"/>
    </location>
</feature>
<protein>
    <recommendedName>
        <fullName evidence="3">Glycosyltransferase RgtA/B/C/D-like domain-containing protein</fullName>
    </recommendedName>
</protein>
<name>A0A3B1E158_9ZZZZ</name>
<proteinExistence type="predicted"/>
<feature type="transmembrane region" description="Helical" evidence="1">
    <location>
        <begin position="228"/>
        <end position="248"/>
    </location>
</feature>
<keyword evidence="1" id="KW-0812">Transmembrane</keyword>
<dbReference type="EMBL" id="UOGJ01000048">
    <property type="protein sequence ID" value="VAX35367.1"/>
    <property type="molecule type" value="Genomic_DNA"/>
</dbReference>
<dbReference type="AlphaFoldDB" id="A0A3B1E158"/>
<feature type="transmembrane region" description="Helical" evidence="1">
    <location>
        <begin position="299"/>
        <end position="317"/>
    </location>
</feature>
<reference evidence="2" key="1">
    <citation type="submission" date="2018-06" db="EMBL/GenBank/DDBJ databases">
        <authorList>
            <person name="Zhirakovskaya E."/>
        </authorList>
    </citation>
    <scope>NUCLEOTIDE SEQUENCE</scope>
</reference>
<feature type="transmembrane region" description="Helical" evidence="1">
    <location>
        <begin position="31"/>
        <end position="51"/>
    </location>
</feature>
<gene>
    <name evidence="2" type="ORF">MNBD_UNCLBAC01-371</name>
</gene>
<sequence length="579" mass="67898">MSHCLQPLSCYNCQLIMFENIKNKLLEKANGIDIIILSIFAVLISLQPYYYIADFNYFEIGIYLPGIQYILDGLVPYRDFFHLRGPLELYIPAFFMSIFGEHVDTLYKYFYIGTLFTLVIYVLAAKEIIKTRFVLYLLIPVLIGRTFPRVVFHIWGGFRYGLGILAILFAIYFFKHKKFRWMFLSGLSVGTSLLISVEIGACVILSLIAVLIFNIFSKQIDTQQTFKAVKLFSLGILVLIIPYFLYLITTHSLSAYLDNTFSVVTNMTKIFPDYYYEEHPRNFLEALMSMNPGSPHFKHLTPAYCYLFLFLFIIFNIRKYGTKSISHQFILISTFGFIMYVLAFRKIGAGQFEMALQPEKILLFYLCEQAFLFLRSYKTSLTTQQNLGKIIGIYFLFFSFVGSSWGYAIARFNHRFPAFKYVRNTIVGKDTQELLPLNKESTTRLTQPRLKGLIIPSDQAKNIQQFITFIQNNTNEGEPIFMFPELGTYNFLVDRPFIGRFPIVTFSWINDQWHKELMNDLRAVQPRYAFIHKDPGITFQKAYFKVKKNKEKYDEVLNYVHDNYMQVETTEFFYIYKKK</sequence>
<evidence type="ECO:0008006" key="3">
    <source>
        <dbReference type="Google" id="ProtNLM"/>
    </source>
</evidence>
<evidence type="ECO:0000313" key="2">
    <source>
        <dbReference type="EMBL" id="VAX35367.1"/>
    </source>
</evidence>
<feature type="transmembrane region" description="Helical" evidence="1">
    <location>
        <begin position="150"/>
        <end position="173"/>
    </location>
</feature>
<organism evidence="2">
    <name type="scientific">hydrothermal vent metagenome</name>
    <dbReference type="NCBI Taxonomy" id="652676"/>
    <lineage>
        <taxon>unclassified sequences</taxon>
        <taxon>metagenomes</taxon>
        <taxon>ecological metagenomes</taxon>
    </lineage>
</organism>
<keyword evidence="1" id="KW-0472">Membrane</keyword>
<evidence type="ECO:0000256" key="1">
    <source>
        <dbReference type="SAM" id="Phobius"/>
    </source>
</evidence>
<feature type="transmembrane region" description="Helical" evidence="1">
    <location>
        <begin position="329"/>
        <end position="349"/>
    </location>
</feature>
<feature type="transmembrane region" description="Helical" evidence="1">
    <location>
        <begin position="193"/>
        <end position="216"/>
    </location>
</feature>
<accession>A0A3B1E158</accession>
<feature type="transmembrane region" description="Helical" evidence="1">
    <location>
        <begin position="390"/>
        <end position="410"/>
    </location>
</feature>